<dbReference type="PROSITE" id="PS00125">
    <property type="entry name" value="SER_THR_PHOSPHATASE"/>
    <property type="match status" value="1"/>
</dbReference>
<evidence type="ECO:0000256" key="1">
    <source>
        <dbReference type="ARBA" id="ARBA00001936"/>
    </source>
</evidence>
<dbReference type="InterPro" id="IPR031675">
    <property type="entry name" value="STPPase_N"/>
</dbReference>
<sequence>MCTPGLRDDNTLKRLDACIRQLVAVKDDRPGTEVHLAEEDVLWLARTSRGVFLEQPMLLELHAPLNICGDTHGQYHDLLRLFEVGGFPPAANYVFLGDYVDRAKQSIETIALLLCYKIKYPETFFLLRGNHECSALNRIYGFYDECKRRYSIKLWRVFGDCFNCMPVAAIVADKILAMHGGLSPELASLDQIAKIERPTEVPEDGLLCDLLWSDPDPAIMGWGYNTRGVSYTFGHEVIRDFLKQHDLDIVCRAHQVVEDGYEFQAARGLVTIFSAPNYCGEFDNAGGMMCVDTGLCCSFKVLRPMNTKKTHEEAVEADRTQTLVRPG</sequence>
<dbReference type="GO" id="GO:0004722">
    <property type="term" value="F:protein serine/threonine phosphatase activity"/>
    <property type="evidence" value="ECO:0007669"/>
    <property type="project" value="UniProtKB-EC"/>
</dbReference>
<evidence type="ECO:0000256" key="6">
    <source>
        <dbReference type="ARBA" id="ARBA00047761"/>
    </source>
</evidence>
<evidence type="ECO:0000256" key="7">
    <source>
        <dbReference type="ARBA" id="ARBA00048336"/>
    </source>
</evidence>
<comment type="similarity">
    <text evidence="8">Belongs to the PPP phosphatase family.</text>
</comment>
<name>A0A7S4E9D6_9STRA</name>
<evidence type="ECO:0000256" key="8">
    <source>
        <dbReference type="RuleBase" id="RU004273"/>
    </source>
</evidence>
<dbReference type="PANTHER" id="PTHR11668:SF300">
    <property type="entry name" value="SERINE_THREONINE-PROTEIN PHOSPHATASE"/>
    <property type="match status" value="1"/>
</dbReference>
<dbReference type="GO" id="GO:0005634">
    <property type="term" value="C:nucleus"/>
    <property type="evidence" value="ECO:0007669"/>
    <property type="project" value="TreeGrafter"/>
</dbReference>
<accession>A0A7S4E9D6</accession>
<reference evidence="10" key="1">
    <citation type="submission" date="2021-01" db="EMBL/GenBank/DDBJ databases">
        <authorList>
            <person name="Corre E."/>
            <person name="Pelletier E."/>
            <person name="Niang G."/>
            <person name="Scheremetjew M."/>
            <person name="Finn R."/>
            <person name="Kale V."/>
            <person name="Holt S."/>
            <person name="Cochrane G."/>
            <person name="Meng A."/>
            <person name="Brown T."/>
            <person name="Cohen L."/>
        </authorList>
    </citation>
    <scope>NUCLEOTIDE SEQUENCE</scope>
    <source>
        <strain evidence="10">CCMP1756</strain>
    </source>
</reference>
<dbReference type="GO" id="GO:0005737">
    <property type="term" value="C:cytoplasm"/>
    <property type="evidence" value="ECO:0007669"/>
    <property type="project" value="TreeGrafter"/>
</dbReference>
<organism evidence="10">
    <name type="scientific">Pelagomonas calceolata</name>
    <dbReference type="NCBI Taxonomy" id="35677"/>
    <lineage>
        <taxon>Eukaryota</taxon>
        <taxon>Sar</taxon>
        <taxon>Stramenopiles</taxon>
        <taxon>Ochrophyta</taxon>
        <taxon>Pelagophyceae</taxon>
        <taxon>Pelagomonadales</taxon>
        <taxon>Pelagomonadaceae</taxon>
        <taxon>Pelagomonas</taxon>
    </lineage>
</organism>
<dbReference type="EMBL" id="HBIW01016076">
    <property type="protein sequence ID" value="CAE0698422.1"/>
    <property type="molecule type" value="Transcribed_RNA"/>
</dbReference>
<dbReference type="InterPro" id="IPR006186">
    <property type="entry name" value="Ser/Thr-sp_prot-phosphatase"/>
</dbReference>
<evidence type="ECO:0000256" key="4">
    <source>
        <dbReference type="ARBA" id="ARBA00022912"/>
    </source>
</evidence>
<evidence type="ECO:0000256" key="2">
    <source>
        <dbReference type="ARBA" id="ARBA00022723"/>
    </source>
</evidence>
<keyword evidence="2" id="KW-0479">Metal-binding</keyword>
<evidence type="ECO:0000313" key="10">
    <source>
        <dbReference type="EMBL" id="CAE0698422.1"/>
    </source>
</evidence>
<dbReference type="FunFam" id="3.60.21.10:FF:000026">
    <property type="entry name" value="Serine/threonine-protein phosphatase"/>
    <property type="match status" value="1"/>
</dbReference>
<dbReference type="SUPFAM" id="SSF56300">
    <property type="entry name" value="Metallo-dependent phosphatases"/>
    <property type="match status" value="1"/>
</dbReference>
<evidence type="ECO:0000256" key="3">
    <source>
        <dbReference type="ARBA" id="ARBA00022801"/>
    </source>
</evidence>
<feature type="domain" description="Serine/threonine specific protein phosphatases" evidence="9">
    <location>
        <begin position="127"/>
        <end position="132"/>
    </location>
</feature>
<protein>
    <recommendedName>
        <fullName evidence="8">Serine/threonine-protein phosphatase</fullName>
        <ecNumber evidence="8">3.1.3.16</ecNumber>
    </recommendedName>
</protein>
<comment type="catalytic activity">
    <reaction evidence="7 8">
        <text>O-phospho-L-threonyl-[protein] + H2O = L-threonyl-[protein] + phosphate</text>
        <dbReference type="Rhea" id="RHEA:47004"/>
        <dbReference type="Rhea" id="RHEA-COMP:11060"/>
        <dbReference type="Rhea" id="RHEA-COMP:11605"/>
        <dbReference type="ChEBI" id="CHEBI:15377"/>
        <dbReference type="ChEBI" id="CHEBI:30013"/>
        <dbReference type="ChEBI" id="CHEBI:43474"/>
        <dbReference type="ChEBI" id="CHEBI:61977"/>
        <dbReference type="EC" id="3.1.3.16"/>
    </reaction>
</comment>
<dbReference type="AlphaFoldDB" id="A0A7S4E9D6"/>
<gene>
    <name evidence="10" type="ORF">PCAL00307_LOCUS13858</name>
</gene>
<evidence type="ECO:0000259" key="9">
    <source>
        <dbReference type="PROSITE" id="PS00125"/>
    </source>
</evidence>
<dbReference type="Pfam" id="PF00149">
    <property type="entry name" value="Metallophos"/>
    <property type="match status" value="1"/>
</dbReference>
<dbReference type="Pfam" id="PF16891">
    <property type="entry name" value="STPPase_N"/>
    <property type="match status" value="1"/>
</dbReference>
<dbReference type="PRINTS" id="PR00114">
    <property type="entry name" value="STPHPHTASE"/>
</dbReference>
<dbReference type="PANTHER" id="PTHR11668">
    <property type="entry name" value="SERINE/THREONINE PROTEIN PHOSPHATASE"/>
    <property type="match status" value="1"/>
</dbReference>
<comment type="cofactor">
    <cofactor evidence="1">
        <name>Mn(2+)</name>
        <dbReference type="ChEBI" id="CHEBI:29035"/>
    </cofactor>
</comment>
<evidence type="ECO:0000256" key="5">
    <source>
        <dbReference type="ARBA" id="ARBA00023211"/>
    </source>
</evidence>
<keyword evidence="5" id="KW-0464">Manganese</keyword>
<dbReference type="EC" id="3.1.3.16" evidence="8"/>
<dbReference type="InterPro" id="IPR050341">
    <property type="entry name" value="PP1_catalytic_subunit"/>
</dbReference>
<dbReference type="InterPro" id="IPR029052">
    <property type="entry name" value="Metallo-depent_PP-like"/>
</dbReference>
<keyword evidence="3 8" id="KW-0378">Hydrolase</keyword>
<comment type="catalytic activity">
    <reaction evidence="6">
        <text>O-phospho-L-seryl-[protein] + H2O = L-seryl-[protein] + phosphate</text>
        <dbReference type="Rhea" id="RHEA:20629"/>
        <dbReference type="Rhea" id="RHEA-COMP:9863"/>
        <dbReference type="Rhea" id="RHEA-COMP:11604"/>
        <dbReference type="ChEBI" id="CHEBI:15377"/>
        <dbReference type="ChEBI" id="CHEBI:29999"/>
        <dbReference type="ChEBI" id="CHEBI:43474"/>
        <dbReference type="ChEBI" id="CHEBI:83421"/>
        <dbReference type="EC" id="3.1.3.16"/>
    </reaction>
</comment>
<dbReference type="InterPro" id="IPR004843">
    <property type="entry name" value="Calcineurin-like_PHP"/>
</dbReference>
<dbReference type="SMART" id="SM00156">
    <property type="entry name" value="PP2Ac"/>
    <property type="match status" value="1"/>
</dbReference>
<dbReference type="GO" id="GO:0046872">
    <property type="term" value="F:metal ion binding"/>
    <property type="evidence" value="ECO:0007669"/>
    <property type="project" value="UniProtKB-KW"/>
</dbReference>
<dbReference type="Gene3D" id="3.60.21.10">
    <property type="match status" value="1"/>
</dbReference>
<proteinExistence type="inferred from homology"/>
<keyword evidence="4" id="KW-0904">Protein phosphatase</keyword>